<reference evidence="3" key="1">
    <citation type="submission" date="2016-04" db="EMBL/GenBank/DDBJ databases">
        <authorList>
            <person name="Chen L."/>
            <person name="Zhuang W."/>
            <person name="Wang G."/>
        </authorList>
    </citation>
    <scope>NUCLEOTIDE SEQUENCE [LARGE SCALE GENOMIC DNA]</scope>
    <source>
        <strain evidence="3">208</strain>
    </source>
</reference>
<feature type="chain" id="PRO_5012461239" evidence="1">
    <location>
        <begin position="22"/>
        <end position="367"/>
    </location>
</feature>
<keyword evidence="1" id="KW-0732">Signal</keyword>
<dbReference type="InterPro" id="IPR013783">
    <property type="entry name" value="Ig-like_fold"/>
</dbReference>
<feature type="signal peptide" evidence="1">
    <location>
        <begin position="1"/>
        <end position="21"/>
    </location>
</feature>
<name>A0A1V9FI37_9BACT</name>
<dbReference type="Gene3D" id="2.60.40.10">
    <property type="entry name" value="Immunoglobulins"/>
    <property type="match status" value="1"/>
</dbReference>
<dbReference type="OrthoDB" id="633506at2"/>
<comment type="caution">
    <text evidence="2">The sequence shown here is derived from an EMBL/GenBank/DDBJ whole genome shotgun (WGS) entry which is preliminary data.</text>
</comment>
<evidence type="ECO:0000313" key="2">
    <source>
        <dbReference type="EMBL" id="OQP58024.1"/>
    </source>
</evidence>
<dbReference type="Proteomes" id="UP000192276">
    <property type="component" value="Unassembled WGS sequence"/>
</dbReference>
<evidence type="ECO:0000256" key="1">
    <source>
        <dbReference type="SAM" id="SignalP"/>
    </source>
</evidence>
<accession>A0A1V9FI37</accession>
<dbReference type="EMBL" id="LWBP01000189">
    <property type="protein sequence ID" value="OQP58024.1"/>
    <property type="molecule type" value="Genomic_DNA"/>
</dbReference>
<sequence>MFRNRILFCLLLLGVMYTSHAQISMTLQVPPAGVLVKNQLWNLVLVNAGNTTQLVRVNLVLLDVQTNQPVMNATTAPVSLSKGARQLQARDVSPVQYTYSIPAAKVDMDPNGMLPAGRYLACYTVVSADKGNFTLVENCIPVNVDPLSPPLLNTPANEDNLITPYPQFTWLPPTPIGLFNDLGYAIAIVEVLPGQGKADAIQQNIPLNASVYTKDLFWNYPASTRSLDTGKVYAWRVVAMNSGKPVALSDIWTFRVTKTIPEPGKVIETPFVEVKRAQDAVIATAGNVLRITYDNAAADSAVKYTITGIEEAGNPVVQEGDLALRFGPNQLQVPLRNNRKIQSGKVYLLKFTNSRNETWTVKFTVNK</sequence>
<evidence type="ECO:0000313" key="3">
    <source>
        <dbReference type="Proteomes" id="UP000192276"/>
    </source>
</evidence>
<organism evidence="2 3">
    <name type="scientific">Niastella populi</name>
    <dbReference type="NCBI Taxonomy" id="550983"/>
    <lineage>
        <taxon>Bacteria</taxon>
        <taxon>Pseudomonadati</taxon>
        <taxon>Bacteroidota</taxon>
        <taxon>Chitinophagia</taxon>
        <taxon>Chitinophagales</taxon>
        <taxon>Chitinophagaceae</taxon>
        <taxon>Niastella</taxon>
    </lineage>
</organism>
<gene>
    <name evidence="2" type="ORF">A4R26_23280</name>
</gene>
<keyword evidence="3" id="KW-1185">Reference proteome</keyword>
<dbReference type="AlphaFoldDB" id="A0A1V9FI37"/>
<proteinExistence type="predicted"/>
<protein>
    <submittedName>
        <fullName evidence="2">Uncharacterized protein</fullName>
    </submittedName>
</protein>